<evidence type="ECO:0000256" key="4">
    <source>
        <dbReference type="ARBA" id="ARBA00022989"/>
    </source>
</evidence>
<evidence type="ECO:0000313" key="11">
    <source>
        <dbReference type="Proteomes" id="UP000515163"/>
    </source>
</evidence>
<keyword evidence="3 9" id="KW-0812">Transmembrane</keyword>
<comment type="subcellular location">
    <subcellularLocation>
        <location evidence="1">Cell membrane</location>
        <topology evidence="1">Multi-pass membrane protein</topology>
    </subcellularLocation>
</comment>
<dbReference type="GeneID" id="116293030"/>
<evidence type="ECO:0000256" key="7">
    <source>
        <dbReference type="ARBA" id="ARBA00023170"/>
    </source>
</evidence>
<dbReference type="InterPro" id="IPR000276">
    <property type="entry name" value="GPCR_Rhodpsn"/>
</dbReference>
<evidence type="ECO:0000256" key="2">
    <source>
        <dbReference type="ARBA" id="ARBA00022475"/>
    </source>
</evidence>
<organism evidence="11 12">
    <name type="scientific">Actinia tenebrosa</name>
    <name type="common">Australian red waratah sea anemone</name>
    <dbReference type="NCBI Taxonomy" id="6105"/>
    <lineage>
        <taxon>Eukaryota</taxon>
        <taxon>Metazoa</taxon>
        <taxon>Cnidaria</taxon>
        <taxon>Anthozoa</taxon>
        <taxon>Hexacorallia</taxon>
        <taxon>Actiniaria</taxon>
        <taxon>Actiniidae</taxon>
        <taxon>Actinia</taxon>
    </lineage>
</organism>
<reference evidence="12" key="1">
    <citation type="submission" date="2025-08" db="UniProtKB">
        <authorList>
            <consortium name="RefSeq"/>
        </authorList>
    </citation>
    <scope>IDENTIFICATION</scope>
    <source>
        <tissue evidence="12">Tentacle</tissue>
    </source>
</reference>
<feature type="transmembrane region" description="Helical" evidence="9">
    <location>
        <begin position="183"/>
        <end position="208"/>
    </location>
</feature>
<keyword evidence="6 9" id="KW-0472">Membrane</keyword>
<evidence type="ECO:0000256" key="6">
    <source>
        <dbReference type="ARBA" id="ARBA00023136"/>
    </source>
</evidence>
<proteinExistence type="predicted"/>
<dbReference type="Proteomes" id="UP000515163">
    <property type="component" value="Unplaced"/>
</dbReference>
<feature type="transmembrane region" description="Helical" evidence="9">
    <location>
        <begin position="141"/>
        <end position="163"/>
    </location>
</feature>
<name>A0A6P8HUK6_ACTTE</name>
<keyword evidence="4 9" id="KW-1133">Transmembrane helix</keyword>
<keyword evidence="7" id="KW-0675">Receptor</keyword>
<dbReference type="PRINTS" id="PR00237">
    <property type="entry name" value="GPCRRHODOPSN"/>
</dbReference>
<dbReference type="FunCoup" id="A0A6P8HUK6">
    <property type="interactions" value="921"/>
</dbReference>
<keyword evidence="5" id="KW-0297">G-protein coupled receptor</keyword>
<sequence length="368" mass="41235">MGRNSSIMEFIPGKSGLDYFTISQVFFMILFFVTGIPGNSVICFLVYRSSRLRTVTMVTNLIIGNLAVADLAVCLLKVPVSVATIVAGSWVLGELLCNIVGFINALLLFEVLYSLALVSISRYCCVVSPSKFSSLFTKQRTFFMIGGTWILSILCAVPPIFHWGSYHYEEGKAICVISMNESLSYTIVLAMVQFIIPFLLITVPYCKIFRFLQTHNRRLSANSITSSFRRQSRTSLFHDFKMTKLLLIIVIFFVACWTPYSVVNLLAGFNIINPIPLGLDAVCNLLTFLSSSCNPYIYGLLNNQFQKGFRDVFCGLCQKFTEEKVGTGIAKRSTISKRGKRRKLNSLSIRHKASIRKCDGGTQYETSL</sequence>
<feature type="transmembrane region" description="Helical" evidence="9">
    <location>
        <begin position="68"/>
        <end position="93"/>
    </location>
</feature>
<dbReference type="KEGG" id="aten:116293030"/>
<dbReference type="SUPFAM" id="SSF81321">
    <property type="entry name" value="Family A G protein-coupled receptor-like"/>
    <property type="match status" value="1"/>
</dbReference>
<gene>
    <name evidence="12" type="primary">LOC116293030</name>
</gene>
<evidence type="ECO:0000256" key="3">
    <source>
        <dbReference type="ARBA" id="ARBA00022692"/>
    </source>
</evidence>
<evidence type="ECO:0000256" key="1">
    <source>
        <dbReference type="ARBA" id="ARBA00004651"/>
    </source>
</evidence>
<dbReference type="Pfam" id="PF00001">
    <property type="entry name" value="7tm_1"/>
    <property type="match status" value="1"/>
</dbReference>
<feature type="transmembrane region" description="Helical" evidence="9">
    <location>
        <begin position="99"/>
        <end position="120"/>
    </location>
</feature>
<feature type="transmembrane region" description="Helical" evidence="9">
    <location>
        <begin position="245"/>
        <end position="267"/>
    </location>
</feature>
<dbReference type="Gene3D" id="1.20.1070.10">
    <property type="entry name" value="Rhodopsin 7-helix transmembrane proteins"/>
    <property type="match status" value="1"/>
</dbReference>
<dbReference type="PROSITE" id="PS50262">
    <property type="entry name" value="G_PROTEIN_RECEP_F1_2"/>
    <property type="match status" value="1"/>
</dbReference>
<dbReference type="CDD" id="cd00637">
    <property type="entry name" value="7tm_classA_rhodopsin-like"/>
    <property type="match status" value="1"/>
</dbReference>
<dbReference type="GO" id="GO:0005886">
    <property type="term" value="C:plasma membrane"/>
    <property type="evidence" value="ECO:0007669"/>
    <property type="project" value="UniProtKB-SubCell"/>
</dbReference>
<dbReference type="AlphaFoldDB" id="A0A6P8HUK6"/>
<dbReference type="OrthoDB" id="10044919at2759"/>
<dbReference type="InParanoid" id="A0A6P8HUK6"/>
<feature type="transmembrane region" description="Helical" evidence="9">
    <location>
        <begin position="25"/>
        <end position="47"/>
    </location>
</feature>
<feature type="domain" description="G-protein coupled receptors family 1 profile" evidence="10">
    <location>
        <begin position="38"/>
        <end position="298"/>
    </location>
</feature>
<keyword evidence="2" id="KW-1003">Cell membrane</keyword>
<protein>
    <submittedName>
        <fullName evidence="12">Melatonin receptor type 1B-like isoform X1</fullName>
    </submittedName>
</protein>
<accession>A0A6P8HUK6</accession>
<keyword evidence="8" id="KW-0807">Transducer</keyword>
<keyword evidence="11" id="KW-1185">Reference proteome</keyword>
<evidence type="ECO:0000259" key="10">
    <source>
        <dbReference type="PROSITE" id="PS50262"/>
    </source>
</evidence>
<dbReference type="PANTHER" id="PTHR22752">
    <property type="entry name" value="G PROTEIN-COUPLED RECEPTOR"/>
    <property type="match status" value="1"/>
</dbReference>
<evidence type="ECO:0000313" key="12">
    <source>
        <dbReference type="RefSeq" id="XP_031556287.1"/>
    </source>
</evidence>
<evidence type="ECO:0000256" key="8">
    <source>
        <dbReference type="ARBA" id="ARBA00023224"/>
    </source>
</evidence>
<evidence type="ECO:0000256" key="9">
    <source>
        <dbReference type="SAM" id="Phobius"/>
    </source>
</evidence>
<dbReference type="GO" id="GO:0004930">
    <property type="term" value="F:G protein-coupled receptor activity"/>
    <property type="evidence" value="ECO:0007669"/>
    <property type="project" value="UniProtKB-KW"/>
</dbReference>
<dbReference type="RefSeq" id="XP_031556287.1">
    <property type="nucleotide sequence ID" value="XM_031700427.1"/>
</dbReference>
<evidence type="ECO:0000256" key="5">
    <source>
        <dbReference type="ARBA" id="ARBA00023040"/>
    </source>
</evidence>
<dbReference type="InterPro" id="IPR017452">
    <property type="entry name" value="GPCR_Rhodpsn_7TM"/>
</dbReference>